<dbReference type="SFLD" id="SFLDF00562">
    <property type="entry name" value="HemN-like__clustered_with_heat"/>
    <property type="match status" value="1"/>
</dbReference>
<dbReference type="InterPro" id="IPR034505">
    <property type="entry name" value="Coproporphyrinogen-III_oxidase"/>
</dbReference>
<name>A0A0L8V5M5_9BACT</name>
<dbReference type="GO" id="GO:0046872">
    <property type="term" value="F:metal ion binding"/>
    <property type="evidence" value="ECO:0007669"/>
    <property type="project" value="UniProtKB-UniRule"/>
</dbReference>
<evidence type="ECO:0000256" key="2">
    <source>
        <dbReference type="ARBA" id="ARBA00006100"/>
    </source>
</evidence>
<dbReference type="GO" id="GO:0004109">
    <property type="term" value="F:coproporphyrinogen oxidase activity"/>
    <property type="evidence" value="ECO:0007669"/>
    <property type="project" value="InterPro"/>
</dbReference>
<keyword evidence="13" id="KW-1185">Reference proteome</keyword>
<dbReference type="InterPro" id="IPR013785">
    <property type="entry name" value="Aldolase_TIM"/>
</dbReference>
<dbReference type="RefSeq" id="WP_204375028.1">
    <property type="nucleotide sequence ID" value="NZ_LGIA01000177.1"/>
</dbReference>
<dbReference type="InterPro" id="IPR004559">
    <property type="entry name" value="HemW-like"/>
</dbReference>
<dbReference type="AlphaFoldDB" id="A0A0L8V5M5"/>
<dbReference type="CDD" id="cd01335">
    <property type="entry name" value="Radical_SAM"/>
    <property type="match status" value="1"/>
</dbReference>
<comment type="cofactor">
    <cofactor evidence="1">
        <name>[4Fe-4S] cluster</name>
        <dbReference type="ChEBI" id="CHEBI:49883"/>
    </cofactor>
</comment>
<evidence type="ECO:0000256" key="5">
    <source>
        <dbReference type="ARBA" id="ARBA00022691"/>
    </source>
</evidence>
<keyword evidence="9 10" id="KW-0143">Chaperone</keyword>
<sequence length="384" mass="45108">MMTEEDWFMAGIYIHIPFCKTKCHYCDFYKSTDFGAKTDFLSALKKEIEWRKRELDGERIGSIYFGGGTPSVLKIEEIREILSLIEVDYQLEKDVEITLEANPDDLTDSFLSGLKTTKINRLSIGTQSFHDHDLKSMNRRHNSRQAINSIKAAQQAGIQNISIDLIYGLPNQTLADWEANVEQAVALDVQHISAYHLTYHEGTVFYKYLKSGKIKELPDELSLDQFKLLLARLKSAGFEQYEISNFARNESYSRHNKAYWERKKYLGFGPSAHSFDHKTRRWNVSSLRKYLQAIEAETSFWETEILSEQDQYNDYMITSLRTKWGISRSYLHANFEPKFHHFFQEQAEKYLISKHMRFEDDVYRLSTEGLFISDKIMEELFYIE</sequence>
<evidence type="ECO:0000256" key="6">
    <source>
        <dbReference type="ARBA" id="ARBA00022723"/>
    </source>
</evidence>
<dbReference type="SFLD" id="SFLDF00288">
    <property type="entry name" value="HemN-like__clustered_with_nucl"/>
    <property type="match status" value="1"/>
</dbReference>
<keyword evidence="8 10" id="KW-0411">Iron-sulfur</keyword>
<evidence type="ECO:0000256" key="1">
    <source>
        <dbReference type="ARBA" id="ARBA00001966"/>
    </source>
</evidence>
<comment type="similarity">
    <text evidence="2">Belongs to the anaerobic coproporphyrinogen-III oxidase family. HemW subfamily.</text>
</comment>
<organism evidence="12 13">
    <name type="scientific">Sunxiuqinia dokdonensis</name>
    <dbReference type="NCBI Taxonomy" id="1409788"/>
    <lineage>
        <taxon>Bacteria</taxon>
        <taxon>Pseudomonadati</taxon>
        <taxon>Bacteroidota</taxon>
        <taxon>Bacteroidia</taxon>
        <taxon>Marinilabiliales</taxon>
        <taxon>Prolixibacteraceae</taxon>
        <taxon>Sunxiuqinia</taxon>
    </lineage>
</organism>
<evidence type="ECO:0000256" key="7">
    <source>
        <dbReference type="ARBA" id="ARBA00023004"/>
    </source>
</evidence>
<dbReference type="NCBIfam" id="TIGR00539">
    <property type="entry name" value="hemN_rel"/>
    <property type="match status" value="1"/>
</dbReference>
<dbReference type="STRING" id="1409788.NC99_34120"/>
<dbReference type="SFLD" id="SFLDG01065">
    <property type="entry name" value="anaerobic_coproporphyrinogen-I"/>
    <property type="match status" value="1"/>
</dbReference>
<dbReference type="InterPro" id="IPR007197">
    <property type="entry name" value="rSAM"/>
</dbReference>
<dbReference type="InterPro" id="IPR058240">
    <property type="entry name" value="rSAM_sf"/>
</dbReference>
<keyword evidence="10" id="KW-0963">Cytoplasm</keyword>
<comment type="function">
    <text evidence="10">Probably acts as a heme chaperone, transferring heme to an unknown acceptor. Binds one molecule of heme per monomer, possibly covalently. Binds 1 [4Fe-4S] cluster. The cluster is coordinated with 3 cysteines and an exchangeable S-adenosyl-L-methionine.</text>
</comment>
<evidence type="ECO:0000313" key="13">
    <source>
        <dbReference type="Proteomes" id="UP000036958"/>
    </source>
</evidence>
<dbReference type="SFLD" id="SFLDG01082">
    <property type="entry name" value="B12-binding_domain_containing"/>
    <property type="match status" value="1"/>
</dbReference>
<dbReference type="GO" id="GO:0051539">
    <property type="term" value="F:4 iron, 4 sulfur cluster binding"/>
    <property type="evidence" value="ECO:0007669"/>
    <property type="project" value="UniProtKB-UniRule"/>
</dbReference>
<protein>
    <recommendedName>
        <fullName evidence="3 10">Heme chaperone HemW</fullName>
    </recommendedName>
</protein>
<comment type="subcellular location">
    <subcellularLocation>
        <location evidence="10">Cytoplasm</location>
    </subcellularLocation>
</comment>
<dbReference type="PATRIC" id="fig|1409788.3.peg.3494"/>
<evidence type="ECO:0000256" key="9">
    <source>
        <dbReference type="ARBA" id="ARBA00023186"/>
    </source>
</evidence>
<dbReference type="InterPro" id="IPR006638">
    <property type="entry name" value="Elp3/MiaA/NifB-like_rSAM"/>
</dbReference>
<dbReference type="PROSITE" id="PS51918">
    <property type="entry name" value="RADICAL_SAM"/>
    <property type="match status" value="1"/>
</dbReference>
<keyword evidence="5 10" id="KW-0949">S-adenosyl-L-methionine</keyword>
<keyword evidence="6 10" id="KW-0479">Metal-binding</keyword>
<evidence type="ECO:0000256" key="3">
    <source>
        <dbReference type="ARBA" id="ARBA00017228"/>
    </source>
</evidence>
<evidence type="ECO:0000256" key="10">
    <source>
        <dbReference type="RuleBase" id="RU364116"/>
    </source>
</evidence>
<dbReference type="Pfam" id="PF04055">
    <property type="entry name" value="Radical_SAM"/>
    <property type="match status" value="1"/>
</dbReference>
<evidence type="ECO:0000259" key="11">
    <source>
        <dbReference type="PROSITE" id="PS51918"/>
    </source>
</evidence>
<evidence type="ECO:0000313" key="12">
    <source>
        <dbReference type="EMBL" id="KOH43790.1"/>
    </source>
</evidence>
<dbReference type="SMART" id="SM00729">
    <property type="entry name" value="Elp3"/>
    <property type="match status" value="1"/>
</dbReference>
<evidence type="ECO:0000256" key="8">
    <source>
        <dbReference type="ARBA" id="ARBA00023014"/>
    </source>
</evidence>
<dbReference type="Proteomes" id="UP000036958">
    <property type="component" value="Unassembled WGS sequence"/>
</dbReference>
<proteinExistence type="inferred from homology"/>
<dbReference type="SFLD" id="SFLDS00029">
    <property type="entry name" value="Radical_SAM"/>
    <property type="match status" value="1"/>
</dbReference>
<accession>A0A0L8V5M5</accession>
<dbReference type="GO" id="GO:0005737">
    <property type="term" value="C:cytoplasm"/>
    <property type="evidence" value="ECO:0007669"/>
    <property type="project" value="UniProtKB-SubCell"/>
</dbReference>
<keyword evidence="7 10" id="KW-0408">Iron</keyword>
<comment type="caution">
    <text evidence="12">The sequence shown here is derived from an EMBL/GenBank/DDBJ whole genome shotgun (WGS) entry which is preliminary data.</text>
</comment>
<keyword evidence="10" id="KW-0004">4Fe-4S</keyword>
<dbReference type="PANTHER" id="PTHR13932">
    <property type="entry name" value="COPROPORPHYRINIGEN III OXIDASE"/>
    <property type="match status" value="1"/>
</dbReference>
<keyword evidence="12" id="KW-0560">Oxidoreductase</keyword>
<dbReference type="EMBL" id="LGIA01000177">
    <property type="protein sequence ID" value="KOH43790.1"/>
    <property type="molecule type" value="Genomic_DNA"/>
</dbReference>
<feature type="domain" description="Radical SAM core" evidence="11">
    <location>
        <begin position="4"/>
        <end position="239"/>
    </location>
</feature>
<dbReference type="PANTHER" id="PTHR13932:SF5">
    <property type="entry name" value="RADICAL S-ADENOSYL METHIONINE DOMAIN-CONTAINING PROTEIN 1, MITOCHONDRIAL"/>
    <property type="match status" value="1"/>
</dbReference>
<dbReference type="GO" id="GO:0006779">
    <property type="term" value="P:porphyrin-containing compound biosynthetic process"/>
    <property type="evidence" value="ECO:0007669"/>
    <property type="project" value="InterPro"/>
</dbReference>
<evidence type="ECO:0000256" key="4">
    <source>
        <dbReference type="ARBA" id="ARBA00022617"/>
    </source>
</evidence>
<gene>
    <name evidence="12" type="ORF">NC99_34120</name>
</gene>
<reference evidence="13" key="1">
    <citation type="submission" date="2015-07" db="EMBL/GenBank/DDBJ databases">
        <title>Genome sequencing of Sunxiuqinia dokdonensis strain SK.</title>
        <authorList>
            <person name="Ahn S."/>
            <person name="Kim B.-C."/>
        </authorList>
    </citation>
    <scope>NUCLEOTIDE SEQUENCE [LARGE SCALE GENOMIC DNA]</scope>
    <source>
        <strain evidence="13">SK</strain>
    </source>
</reference>
<keyword evidence="4 10" id="KW-0349">Heme</keyword>
<dbReference type="SUPFAM" id="SSF102114">
    <property type="entry name" value="Radical SAM enzymes"/>
    <property type="match status" value="1"/>
</dbReference>
<dbReference type="Gene3D" id="3.20.20.70">
    <property type="entry name" value="Aldolase class I"/>
    <property type="match status" value="1"/>
</dbReference>